<dbReference type="PANTHER" id="PTHR43028:SF5">
    <property type="entry name" value="3'(2'),5'-BISPHOSPHATE NUCLEOTIDASE 1"/>
    <property type="match status" value="1"/>
</dbReference>
<feature type="binding site" evidence="9">
    <location>
        <position position="225"/>
    </location>
    <ligand>
        <name>Mg(2+)</name>
        <dbReference type="ChEBI" id="CHEBI:18420"/>
        <label>2</label>
    </ligand>
</feature>
<proteinExistence type="inferred from homology"/>
<evidence type="ECO:0000256" key="2">
    <source>
        <dbReference type="ARBA" id="ARBA00005289"/>
    </source>
</evidence>
<dbReference type="GO" id="GO:0000103">
    <property type="term" value="P:sulfate assimilation"/>
    <property type="evidence" value="ECO:0007669"/>
    <property type="project" value="TreeGrafter"/>
</dbReference>
<dbReference type="AlphaFoldDB" id="A0A3B9ISW4"/>
<dbReference type="GO" id="GO:0005886">
    <property type="term" value="C:plasma membrane"/>
    <property type="evidence" value="ECO:0007669"/>
    <property type="project" value="UniProtKB-SubCell"/>
</dbReference>
<dbReference type="GO" id="GO:0050427">
    <property type="term" value="P:3'-phosphoadenosine 5'-phosphosulfate metabolic process"/>
    <property type="evidence" value="ECO:0007669"/>
    <property type="project" value="TreeGrafter"/>
</dbReference>
<comment type="cofactor">
    <cofactor evidence="9 10">
        <name>Mg(2+)</name>
        <dbReference type="ChEBI" id="CHEBI:18420"/>
    </cofactor>
</comment>
<feature type="binding site" evidence="10">
    <location>
        <position position="102"/>
    </location>
    <ligand>
        <name>Mg(2+)</name>
        <dbReference type="ChEBI" id="CHEBI:18420"/>
        <label>1</label>
        <note>catalytic</note>
    </ligand>
</feature>
<feature type="binding site" evidence="9">
    <location>
        <position position="225"/>
    </location>
    <ligand>
        <name>substrate</name>
    </ligand>
</feature>
<comment type="function">
    <text evidence="9">Converts adenosine-3',5'-bisphosphate (PAP) to AMP.</text>
</comment>
<dbReference type="InterPro" id="IPR050725">
    <property type="entry name" value="CysQ/Inositol_MonoPase"/>
</dbReference>
<dbReference type="PANTHER" id="PTHR43028">
    <property type="entry name" value="3'(2'),5'-BISPHOSPHATE NUCLEOTIDASE 1"/>
    <property type="match status" value="1"/>
</dbReference>
<dbReference type="NCBIfam" id="TIGR01331">
    <property type="entry name" value="bisphos_cysQ"/>
    <property type="match status" value="1"/>
</dbReference>
<feature type="binding site" evidence="10">
    <location>
        <position position="79"/>
    </location>
    <ligand>
        <name>Mg(2+)</name>
        <dbReference type="ChEBI" id="CHEBI:18420"/>
        <label>1</label>
        <note>catalytic</note>
    </ligand>
</feature>
<evidence type="ECO:0000313" key="12">
    <source>
        <dbReference type="Proteomes" id="UP000257706"/>
    </source>
</evidence>
<dbReference type="PROSITE" id="PS00629">
    <property type="entry name" value="IMP_1"/>
    <property type="match status" value="1"/>
</dbReference>
<dbReference type="Gene3D" id="3.40.190.80">
    <property type="match status" value="1"/>
</dbReference>
<evidence type="ECO:0000256" key="7">
    <source>
        <dbReference type="ARBA" id="ARBA00022842"/>
    </source>
</evidence>
<dbReference type="HAMAP" id="MF_02095">
    <property type="entry name" value="CysQ"/>
    <property type="match status" value="1"/>
</dbReference>
<dbReference type="Gene3D" id="3.30.540.10">
    <property type="entry name" value="Fructose-1,6-Bisphosphatase, subunit A, domain 1"/>
    <property type="match status" value="1"/>
</dbReference>
<keyword evidence="8 9" id="KW-0472">Membrane</keyword>
<dbReference type="PRINTS" id="PR00377">
    <property type="entry name" value="IMPHPHTASES"/>
</dbReference>
<feature type="binding site" evidence="9">
    <location>
        <position position="103"/>
    </location>
    <ligand>
        <name>Mg(2+)</name>
        <dbReference type="ChEBI" id="CHEBI:18420"/>
        <label>2</label>
    </ligand>
</feature>
<evidence type="ECO:0000256" key="5">
    <source>
        <dbReference type="ARBA" id="ARBA00022723"/>
    </source>
</evidence>
<protein>
    <recommendedName>
        <fullName evidence="9">3'(2'),5'-bisphosphate nucleotidase CysQ</fullName>
        <ecNumber evidence="9">3.1.3.7</ecNumber>
    </recommendedName>
    <alternativeName>
        <fullName evidence="9">3'(2'),5-bisphosphonucleoside 3'(2')-phosphohydrolase</fullName>
    </alternativeName>
    <alternativeName>
        <fullName evidence="9">3'-phosphoadenosine 5'-phosphate phosphatase</fullName>
        <shortName evidence="9">PAP phosphatase</shortName>
    </alternativeName>
</protein>
<dbReference type="InterPro" id="IPR020550">
    <property type="entry name" value="Inositol_monophosphatase_CS"/>
</dbReference>
<feature type="binding site" evidence="9">
    <location>
        <position position="102"/>
    </location>
    <ligand>
        <name>Mg(2+)</name>
        <dbReference type="ChEBI" id="CHEBI:18420"/>
        <label>1</label>
    </ligand>
</feature>
<comment type="catalytic activity">
    <reaction evidence="1 9">
        <text>adenosine 3',5'-bisphosphate + H2O = AMP + phosphate</text>
        <dbReference type="Rhea" id="RHEA:10040"/>
        <dbReference type="ChEBI" id="CHEBI:15377"/>
        <dbReference type="ChEBI" id="CHEBI:43474"/>
        <dbReference type="ChEBI" id="CHEBI:58343"/>
        <dbReference type="ChEBI" id="CHEBI:456215"/>
        <dbReference type="EC" id="3.1.3.7"/>
    </reaction>
</comment>
<feature type="binding site" evidence="10">
    <location>
        <position position="225"/>
    </location>
    <ligand>
        <name>Mg(2+)</name>
        <dbReference type="ChEBI" id="CHEBI:18420"/>
        <label>1</label>
        <note>catalytic</note>
    </ligand>
</feature>
<dbReference type="GO" id="GO:0000287">
    <property type="term" value="F:magnesium ion binding"/>
    <property type="evidence" value="ECO:0007669"/>
    <property type="project" value="UniProtKB-UniRule"/>
</dbReference>
<dbReference type="SUPFAM" id="SSF56655">
    <property type="entry name" value="Carbohydrate phosphatase"/>
    <property type="match status" value="1"/>
</dbReference>
<evidence type="ECO:0000256" key="9">
    <source>
        <dbReference type="HAMAP-Rule" id="MF_02095"/>
    </source>
</evidence>
<dbReference type="Pfam" id="PF00459">
    <property type="entry name" value="Inositol_P"/>
    <property type="match status" value="1"/>
</dbReference>
<evidence type="ECO:0000256" key="10">
    <source>
        <dbReference type="PIRSR" id="PIRSR600760-2"/>
    </source>
</evidence>
<dbReference type="CDD" id="cd01638">
    <property type="entry name" value="CysQ"/>
    <property type="match status" value="1"/>
</dbReference>
<dbReference type="EMBL" id="DMAI01000378">
    <property type="protein sequence ID" value="HAE50309.1"/>
    <property type="molecule type" value="Genomic_DNA"/>
</dbReference>
<comment type="subcellular location">
    <subcellularLocation>
        <location evidence="9">Cell inner membrane</location>
        <topology evidence="9">Peripheral membrane protein</topology>
        <orientation evidence="9">Cytoplasmic side</orientation>
    </subcellularLocation>
</comment>
<keyword evidence="3 9" id="KW-1003">Cell membrane</keyword>
<feature type="binding site" evidence="9">
    <location>
        <position position="100"/>
    </location>
    <ligand>
        <name>Mg(2+)</name>
        <dbReference type="ChEBI" id="CHEBI:18420"/>
        <label>1</label>
    </ligand>
</feature>
<dbReference type="Proteomes" id="UP000257706">
    <property type="component" value="Unassembled WGS sequence"/>
</dbReference>
<feature type="binding site" evidence="9">
    <location>
        <position position="79"/>
    </location>
    <ligand>
        <name>substrate</name>
    </ligand>
</feature>
<evidence type="ECO:0000256" key="1">
    <source>
        <dbReference type="ARBA" id="ARBA00001625"/>
    </source>
</evidence>
<evidence type="ECO:0000256" key="8">
    <source>
        <dbReference type="ARBA" id="ARBA00023136"/>
    </source>
</evidence>
<accession>A0A3B9ISW4</accession>
<dbReference type="GO" id="GO:0046854">
    <property type="term" value="P:phosphatidylinositol phosphate biosynthetic process"/>
    <property type="evidence" value="ECO:0007669"/>
    <property type="project" value="InterPro"/>
</dbReference>
<feature type="binding site" evidence="10">
    <location>
        <position position="100"/>
    </location>
    <ligand>
        <name>Mg(2+)</name>
        <dbReference type="ChEBI" id="CHEBI:18420"/>
        <label>1</label>
        <note>catalytic</note>
    </ligand>
</feature>
<dbReference type="InterPro" id="IPR006240">
    <property type="entry name" value="CysQ"/>
</dbReference>
<dbReference type="InterPro" id="IPR020583">
    <property type="entry name" value="Inositol_monoP_metal-BS"/>
</dbReference>
<evidence type="ECO:0000256" key="6">
    <source>
        <dbReference type="ARBA" id="ARBA00022801"/>
    </source>
</evidence>
<keyword evidence="6 9" id="KW-0378">Hydrolase</keyword>
<feature type="binding site" evidence="9">
    <location>
        <position position="100"/>
    </location>
    <ligand>
        <name>Mg(2+)</name>
        <dbReference type="ChEBI" id="CHEBI:18420"/>
        <label>2</label>
    </ligand>
</feature>
<keyword evidence="4 9" id="KW-0997">Cell inner membrane</keyword>
<keyword evidence="7 9" id="KW-0460">Magnesium</keyword>
<evidence type="ECO:0000313" key="11">
    <source>
        <dbReference type="EMBL" id="HAE50309.1"/>
    </source>
</evidence>
<name>A0A3B9ISW4_9PROT</name>
<comment type="similarity">
    <text evidence="2 9">Belongs to the inositol monophosphatase superfamily. CysQ family.</text>
</comment>
<comment type="caution">
    <text evidence="11">The sequence shown here is derived from an EMBL/GenBank/DDBJ whole genome shotgun (WGS) entry which is preliminary data.</text>
</comment>
<reference evidence="11 12" key="1">
    <citation type="journal article" date="2018" name="Nat. Biotechnol.">
        <title>A standardized bacterial taxonomy based on genome phylogeny substantially revises the tree of life.</title>
        <authorList>
            <person name="Parks D.H."/>
            <person name="Chuvochina M."/>
            <person name="Waite D.W."/>
            <person name="Rinke C."/>
            <person name="Skarshewski A."/>
            <person name="Chaumeil P.A."/>
            <person name="Hugenholtz P."/>
        </authorList>
    </citation>
    <scope>NUCLEOTIDE SEQUENCE [LARGE SCALE GENOMIC DNA]</scope>
    <source>
        <strain evidence="11">UBA8739</strain>
    </source>
</reference>
<keyword evidence="5 9" id="KW-0479">Metal-binding</keyword>
<dbReference type="EC" id="3.1.3.7" evidence="9"/>
<feature type="binding site" evidence="10">
    <location>
        <position position="103"/>
    </location>
    <ligand>
        <name>Mg(2+)</name>
        <dbReference type="ChEBI" id="CHEBI:18420"/>
        <label>1</label>
        <note>catalytic</note>
    </ligand>
</feature>
<feature type="binding site" evidence="9">
    <location>
        <begin position="102"/>
        <end position="105"/>
    </location>
    <ligand>
        <name>substrate</name>
    </ligand>
</feature>
<organism evidence="11 12">
    <name type="scientific">Tistrella mobilis</name>
    <dbReference type="NCBI Taxonomy" id="171437"/>
    <lineage>
        <taxon>Bacteria</taxon>
        <taxon>Pseudomonadati</taxon>
        <taxon>Pseudomonadota</taxon>
        <taxon>Alphaproteobacteria</taxon>
        <taxon>Geminicoccales</taxon>
        <taxon>Geminicoccaceae</taxon>
        <taxon>Tistrella</taxon>
    </lineage>
</organism>
<feature type="binding site" evidence="9">
    <location>
        <position position="79"/>
    </location>
    <ligand>
        <name>Mg(2+)</name>
        <dbReference type="ChEBI" id="CHEBI:18420"/>
        <label>1</label>
    </ligand>
</feature>
<dbReference type="InterPro" id="IPR000760">
    <property type="entry name" value="Inositol_monophosphatase-like"/>
</dbReference>
<sequence>MPTDLPADRTDAGIALPPLDALVDLARRAGEAIMALYGPGVERWTKADESPVTAADLAAHEVLTRGLAVLTPDLPVISEEAVTEAELAAGAPAAAFWLVDPLDGTREFLSRNGEFTVNAALVVDGRPIAGVVGVPATGRIYAGSPDGAVVVEADGSRRPIRVRPVPADGPVALISRSHLDPRTRDWLAAHEVERSRQAGSSLKLCLIAEGEADLYPRLGRTMEWDIAAGHAVLLAAGGHVDTLAGPPLTYGKPGLDNPHFLARGPWTTGEAADA</sequence>
<evidence type="ECO:0000256" key="4">
    <source>
        <dbReference type="ARBA" id="ARBA00022519"/>
    </source>
</evidence>
<evidence type="ECO:0000256" key="3">
    <source>
        <dbReference type="ARBA" id="ARBA00022475"/>
    </source>
</evidence>
<dbReference type="GO" id="GO:0008441">
    <property type="term" value="F:3'(2'),5'-bisphosphate nucleotidase activity"/>
    <property type="evidence" value="ECO:0007669"/>
    <property type="project" value="UniProtKB-UniRule"/>
</dbReference>
<gene>
    <name evidence="9 11" type="primary">cysQ</name>
    <name evidence="11" type="ORF">DCK97_23125</name>
</gene>
<dbReference type="PROSITE" id="PS00630">
    <property type="entry name" value="IMP_2"/>
    <property type="match status" value="1"/>
</dbReference>